<keyword evidence="3" id="KW-1185">Reference proteome</keyword>
<feature type="signal peptide" evidence="1">
    <location>
        <begin position="1"/>
        <end position="18"/>
    </location>
</feature>
<dbReference type="EMBL" id="JAMPLM010000001">
    <property type="protein sequence ID" value="MEP1057261.1"/>
    <property type="molecule type" value="Genomic_DNA"/>
</dbReference>
<reference evidence="2 3" key="1">
    <citation type="submission" date="2022-04" db="EMBL/GenBank/DDBJ databases">
        <title>Positive selection, recombination, and allopatry shape intraspecific diversity of widespread and dominant cyanobacteria.</title>
        <authorList>
            <person name="Wei J."/>
            <person name="Shu W."/>
            <person name="Hu C."/>
        </authorList>
    </citation>
    <scope>NUCLEOTIDE SEQUENCE [LARGE SCALE GENOMIC DNA]</scope>
    <source>
        <strain evidence="2 3">AS-A4</strain>
    </source>
</reference>
<evidence type="ECO:0000256" key="1">
    <source>
        <dbReference type="SAM" id="SignalP"/>
    </source>
</evidence>
<name>A0ABV0KDH9_9CYAN</name>
<accession>A0ABV0KDH9</accession>
<feature type="chain" id="PRO_5046277408" evidence="1">
    <location>
        <begin position="19"/>
        <end position="289"/>
    </location>
</feature>
<keyword evidence="1" id="KW-0732">Signal</keyword>
<organism evidence="2 3">
    <name type="scientific">Stenomitos frigidus AS-A4</name>
    <dbReference type="NCBI Taxonomy" id="2933935"/>
    <lineage>
        <taxon>Bacteria</taxon>
        <taxon>Bacillati</taxon>
        <taxon>Cyanobacteriota</taxon>
        <taxon>Cyanophyceae</taxon>
        <taxon>Leptolyngbyales</taxon>
        <taxon>Leptolyngbyaceae</taxon>
        <taxon>Stenomitos</taxon>
    </lineage>
</organism>
<protein>
    <submittedName>
        <fullName evidence="2">DUF3298 and DUF4163 domain-containing protein</fullName>
    </submittedName>
</protein>
<dbReference type="Proteomes" id="UP001476950">
    <property type="component" value="Unassembled WGS sequence"/>
</dbReference>
<proteinExistence type="predicted"/>
<sequence>MKISLLVGLFAGCSVLMASVPLKAHELSSLKASVVRLGDGSIDRSNRLSLSPKPPQGDRVLVETKTVTFVRGKKGQEYPDYKEAIVKYPQVTGLTNPAVLRNVQSAVSLKSVFGQSIAELRAEFLASWWLSEIDYTVNYNQNSLLDLTFTRSGSGAYPSSSNKHRLVNLKTGKVVKAADVFKRESLSTIATMVNKAMQAEVKRAIANGDKEGADLREQLKNQRFQTKHLDSFTISDKGITFLYDFGFPHVILALQPSGKYFLSHNQLRAYIKPDGALKVFLPNTTAGKR</sequence>
<dbReference type="Gene3D" id="3.30.565.40">
    <property type="entry name" value="Fervidobacterium nodosum Rt17-B1 like"/>
    <property type="match status" value="1"/>
</dbReference>
<dbReference type="RefSeq" id="WP_190454265.1">
    <property type="nucleotide sequence ID" value="NZ_JAMPLM010000001.1"/>
</dbReference>
<evidence type="ECO:0000313" key="2">
    <source>
        <dbReference type="EMBL" id="MEP1057261.1"/>
    </source>
</evidence>
<comment type="caution">
    <text evidence="2">The sequence shown here is derived from an EMBL/GenBank/DDBJ whole genome shotgun (WGS) entry which is preliminary data.</text>
</comment>
<gene>
    <name evidence="2" type="ORF">NDI38_02355</name>
</gene>
<evidence type="ECO:0000313" key="3">
    <source>
        <dbReference type="Proteomes" id="UP001476950"/>
    </source>
</evidence>